<accession>A0ABY4VR95</accession>
<dbReference type="Proteomes" id="UP001056648">
    <property type="component" value="Chromosome 2"/>
</dbReference>
<protein>
    <submittedName>
        <fullName evidence="1">Uncharacterized protein</fullName>
    </submittedName>
</protein>
<evidence type="ECO:0000313" key="1">
    <source>
        <dbReference type="EMBL" id="USE79520.1"/>
    </source>
</evidence>
<reference evidence="1" key="1">
    <citation type="submission" date="2022-06" db="EMBL/GenBank/DDBJ databases">
        <title>Complete genome sequence and characterization of Cupriavidus gilardii QJ1 isolated from contaminating cells.</title>
        <authorList>
            <person name="Qi J."/>
        </authorList>
    </citation>
    <scope>NUCLEOTIDE SEQUENCE</scope>
    <source>
        <strain evidence="1">QJ1</strain>
    </source>
</reference>
<keyword evidence="2" id="KW-1185">Reference proteome</keyword>
<dbReference type="RefSeq" id="WP_252252976.1">
    <property type="nucleotide sequence ID" value="NZ_CP098736.1"/>
</dbReference>
<sequence length="47" mass="5431">MTDDHGNEMQLLPPLVSWDTHQQGIDFWFDGFSDPDLWADLEARVSP</sequence>
<dbReference type="EMBL" id="CP098736">
    <property type="protein sequence ID" value="USE79520.1"/>
    <property type="molecule type" value="Genomic_DNA"/>
</dbReference>
<organism evidence="1 2">
    <name type="scientific">Cupriavidus gilardii</name>
    <dbReference type="NCBI Taxonomy" id="82541"/>
    <lineage>
        <taxon>Bacteria</taxon>
        <taxon>Pseudomonadati</taxon>
        <taxon>Pseudomonadota</taxon>
        <taxon>Betaproteobacteria</taxon>
        <taxon>Burkholderiales</taxon>
        <taxon>Burkholderiaceae</taxon>
        <taxon>Cupriavidus</taxon>
    </lineage>
</organism>
<proteinExistence type="predicted"/>
<name>A0ABY4VR95_9BURK</name>
<gene>
    <name evidence="1" type="ORF">NDR89_23295</name>
</gene>
<evidence type="ECO:0000313" key="2">
    <source>
        <dbReference type="Proteomes" id="UP001056648"/>
    </source>
</evidence>